<dbReference type="PRINTS" id="PR00455">
    <property type="entry name" value="HTHTETR"/>
</dbReference>
<dbReference type="Gene3D" id="1.10.357.10">
    <property type="entry name" value="Tetracycline Repressor, domain 2"/>
    <property type="match status" value="1"/>
</dbReference>
<dbReference type="SUPFAM" id="SSF46689">
    <property type="entry name" value="Homeodomain-like"/>
    <property type="match status" value="1"/>
</dbReference>
<evidence type="ECO:0000259" key="3">
    <source>
        <dbReference type="PROSITE" id="PS50977"/>
    </source>
</evidence>
<sequence>MPPETINRCPLKTREEEIMDKALEMMTAQGVAGLTIDKLVANVPYSKGTIYNHFTCKEDILTGLCNRSVQNLYDLFCHAASFNGSSREKILAIGYAYMLYSLLHPTEFMLVISAKTPSIFEKASDKRREQHLALEHKLLDSILHVISEGLTEGDFKLQNHLSPAQVAFALWSMCFGTILLLHESLDRCSVRTEMKLERELINHANLMLDGLNWQPYTQAHDWNETIKQYKTDLFPNEIRQLKQLQTT</sequence>
<dbReference type="InterPro" id="IPR001647">
    <property type="entry name" value="HTH_TetR"/>
</dbReference>
<dbReference type="Gene3D" id="1.10.10.60">
    <property type="entry name" value="Homeodomain-like"/>
    <property type="match status" value="1"/>
</dbReference>
<reference evidence="4 5" key="1">
    <citation type="submission" date="2024-03" db="EMBL/GenBank/DDBJ databases">
        <title>Community enrichment and isolation of bacterial strains for fucoidan degradation.</title>
        <authorList>
            <person name="Sichert A."/>
        </authorList>
    </citation>
    <scope>NUCLEOTIDE SEQUENCE [LARGE SCALE GENOMIC DNA]</scope>
    <source>
        <strain evidence="4 5">AS76</strain>
    </source>
</reference>
<comment type="caution">
    <text evidence="4">The sequence shown here is derived from an EMBL/GenBank/DDBJ whole genome shotgun (WGS) entry which is preliminary data.</text>
</comment>
<dbReference type="PANTHER" id="PTHR43479">
    <property type="entry name" value="ACREF/ENVCD OPERON REPRESSOR-RELATED"/>
    <property type="match status" value="1"/>
</dbReference>
<proteinExistence type="predicted"/>
<feature type="domain" description="HTH tetR-type" evidence="3">
    <location>
        <begin position="12"/>
        <end position="72"/>
    </location>
</feature>
<dbReference type="SUPFAM" id="SSF48498">
    <property type="entry name" value="Tetracyclin repressor-like, C-terminal domain"/>
    <property type="match status" value="1"/>
</dbReference>
<name>A0ABU9TPE6_9GAMM</name>
<dbReference type="Pfam" id="PF00440">
    <property type="entry name" value="TetR_N"/>
    <property type="match status" value="1"/>
</dbReference>
<accession>A0ABU9TPE6</accession>
<evidence type="ECO:0000313" key="5">
    <source>
        <dbReference type="Proteomes" id="UP001449225"/>
    </source>
</evidence>
<gene>
    <name evidence="4" type="ORF">WNY58_04230</name>
</gene>
<dbReference type="PANTHER" id="PTHR43479:SF11">
    <property type="entry name" value="ACREF_ENVCD OPERON REPRESSOR-RELATED"/>
    <property type="match status" value="1"/>
</dbReference>
<keyword evidence="1 2" id="KW-0238">DNA-binding</keyword>
<dbReference type="InterPro" id="IPR009057">
    <property type="entry name" value="Homeodomain-like_sf"/>
</dbReference>
<dbReference type="PROSITE" id="PS50977">
    <property type="entry name" value="HTH_TETR_2"/>
    <property type="match status" value="1"/>
</dbReference>
<evidence type="ECO:0000256" key="1">
    <source>
        <dbReference type="ARBA" id="ARBA00023125"/>
    </source>
</evidence>
<dbReference type="InterPro" id="IPR050624">
    <property type="entry name" value="HTH-type_Tx_Regulator"/>
</dbReference>
<feature type="DNA-binding region" description="H-T-H motif" evidence="2">
    <location>
        <begin position="35"/>
        <end position="54"/>
    </location>
</feature>
<dbReference type="EMBL" id="JBBMRA010000002">
    <property type="protein sequence ID" value="MEM5535595.1"/>
    <property type="molecule type" value="Genomic_DNA"/>
</dbReference>
<dbReference type="Proteomes" id="UP001449225">
    <property type="component" value="Unassembled WGS sequence"/>
</dbReference>
<dbReference type="RefSeq" id="WP_067982045.1">
    <property type="nucleotide sequence ID" value="NZ_JBBMRA010000002.1"/>
</dbReference>
<protein>
    <submittedName>
        <fullName evidence="4">TetR/AcrR family transcriptional regulator</fullName>
    </submittedName>
</protein>
<evidence type="ECO:0000256" key="2">
    <source>
        <dbReference type="PROSITE-ProRule" id="PRU00335"/>
    </source>
</evidence>
<keyword evidence="5" id="KW-1185">Reference proteome</keyword>
<evidence type="ECO:0000313" key="4">
    <source>
        <dbReference type="EMBL" id="MEM5535595.1"/>
    </source>
</evidence>
<dbReference type="InterPro" id="IPR036271">
    <property type="entry name" value="Tet_transcr_reg_TetR-rel_C_sf"/>
</dbReference>
<organism evidence="4 5">
    <name type="scientific">Neptuniibacter pectenicola</name>
    <dbReference type="NCBI Taxonomy" id="1806669"/>
    <lineage>
        <taxon>Bacteria</taxon>
        <taxon>Pseudomonadati</taxon>
        <taxon>Pseudomonadota</taxon>
        <taxon>Gammaproteobacteria</taxon>
        <taxon>Oceanospirillales</taxon>
        <taxon>Oceanospirillaceae</taxon>
        <taxon>Neptuniibacter</taxon>
    </lineage>
</organism>